<dbReference type="FunFam" id="3.40.50.12780:FF:000014">
    <property type="entry name" value="Nonribosomal peptide synthetase 1"/>
    <property type="match status" value="2"/>
</dbReference>
<keyword evidence="1" id="KW-0596">Phosphopantetheine</keyword>
<evidence type="ECO:0000256" key="3">
    <source>
        <dbReference type="ARBA" id="ARBA00022598"/>
    </source>
</evidence>
<dbReference type="PROSITE" id="PS50075">
    <property type="entry name" value="CARRIER"/>
    <property type="match status" value="3"/>
</dbReference>
<name>A0A8H4CT63_COLGL</name>
<accession>A0A8H4CT63</accession>
<dbReference type="Pfam" id="PF00550">
    <property type="entry name" value="PP-binding"/>
    <property type="match status" value="3"/>
</dbReference>
<feature type="region of interest" description="Disordered" evidence="4">
    <location>
        <begin position="2782"/>
        <end position="2809"/>
    </location>
</feature>
<dbReference type="InterPro" id="IPR036736">
    <property type="entry name" value="ACP-like_sf"/>
</dbReference>
<proteinExistence type="predicted"/>
<dbReference type="CDD" id="cd19542">
    <property type="entry name" value="CT_NRPS-like"/>
    <property type="match status" value="3"/>
</dbReference>
<feature type="compositionally biased region" description="Polar residues" evidence="4">
    <location>
        <begin position="2782"/>
        <end position="2801"/>
    </location>
</feature>
<dbReference type="InterPro" id="IPR009081">
    <property type="entry name" value="PP-bd_ACP"/>
</dbReference>
<comment type="caution">
    <text evidence="6">The sequence shown here is derived from an EMBL/GenBank/DDBJ whole genome shotgun (WGS) entry which is preliminary data.</text>
</comment>
<dbReference type="InterPro" id="IPR010071">
    <property type="entry name" value="AA_adenyl_dom"/>
</dbReference>
<dbReference type="GO" id="GO:0005737">
    <property type="term" value="C:cytoplasm"/>
    <property type="evidence" value="ECO:0007669"/>
    <property type="project" value="TreeGrafter"/>
</dbReference>
<dbReference type="Proteomes" id="UP000613401">
    <property type="component" value="Unassembled WGS sequence"/>
</dbReference>
<dbReference type="GO" id="GO:0031177">
    <property type="term" value="F:phosphopantetheine binding"/>
    <property type="evidence" value="ECO:0007669"/>
    <property type="project" value="TreeGrafter"/>
</dbReference>
<organism evidence="6 7">
    <name type="scientific">Colletotrichum gloeosporioides</name>
    <name type="common">Anthracnose fungus</name>
    <name type="synonym">Glomerella cingulata</name>
    <dbReference type="NCBI Taxonomy" id="474922"/>
    <lineage>
        <taxon>Eukaryota</taxon>
        <taxon>Fungi</taxon>
        <taxon>Dikarya</taxon>
        <taxon>Ascomycota</taxon>
        <taxon>Pezizomycotina</taxon>
        <taxon>Sordariomycetes</taxon>
        <taxon>Hypocreomycetidae</taxon>
        <taxon>Glomerellales</taxon>
        <taxon>Glomerellaceae</taxon>
        <taxon>Colletotrichum</taxon>
        <taxon>Colletotrichum gloeosporioides species complex</taxon>
    </lineage>
</organism>
<feature type="domain" description="Carrier" evidence="5">
    <location>
        <begin position="2686"/>
        <end position="2766"/>
    </location>
</feature>
<dbReference type="GO" id="GO:0043041">
    <property type="term" value="P:amino acid activation for nonribosomal peptide biosynthetic process"/>
    <property type="evidence" value="ECO:0007669"/>
    <property type="project" value="TreeGrafter"/>
</dbReference>
<evidence type="ECO:0000259" key="5">
    <source>
        <dbReference type="PROSITE" id="PS50075"/>
    </source>
</evidence>
<dbReference type="NCBIfam" id="TIGR01733">
    <property type="entry name" value="AA-adenyl-dom"/>
    <property type="match status" value="2"/>
</dbReference>
<dbReference type="Pfam" id="PF00501">
    <property type="entry name" value="AMP-binding"/>
    <property type="match status" value="2"/>
</dbReference>
<keyword evidence="7" id="KW-1185">Reference proteome</keyword>
<dbReference type="InterPro" id="IPR000873">
    <property type="entry name" value="AMP-dep_synth/lig_dom"/>
</dbReference>
<dbReference type="SUPFAM" id="SSF52777">
    <property type="entry name" value="CoA-dependent acyltransferases"/>
    <property type="match status" value="8"/>
</dbReference>
<dbReference type="Pfam" id="PF00668">
    <property type="entry name" value="Condensation"/>
    <property type="match status" value="4"/>
</dbReference>
<feature type="domain" description="Carrier" evidence="5">
    <location>
        <begin position="1121"/>
        <end position="1197"/>
    </location>
</feature>
<dbReference type="PANTHER" id="PTHR45527">
    <property type="entry name" value="NONRIBOSOMAL PEPTIDE SYNTHETASE"/>
    <property type="match status" value="1"/>
</dbReference>
<dbReference type="EMBL" id="WVTB01000016">
    <property type="protein sequence ID" value="KAF3809504.1"/>
    <property type="molecule type" value="Genomic_DNA"/>
</dbReference>
<dbReference type="GO" id="GO:0044550">
    <property type="term" value="P:secondary metabolite biosynthetic process"/>
    <property type="evidence" value="ECO:0007669"/>
    <property type="project" value="TreeGrafter"/>
</dbReference>
<dbReference type="InterPro" id="IPR020845">
    <property type="entry name" value="AMP-binding_CS"/>
</dbReference>
<dbReference type="GeneID" id="69019906"/>
<dbReference type="Gene3D" id="3.30.559.30">
    <property type="entry name" value="Nonribosomal peptide synthetase, condensation domain"/>
    <property type="match status" value="4"/>
</dbReference>
<keyword evidence="3" id="KW-0436">Ligase</keyword>
<dbReference type="SUPFAM" id="SSF47336">
    <property type="entry name" value="ACP-like"/>
    <property type="match status" value="3"/>
</dbReference>
<dbReference type="Gene3D" id="3.30.559.10">
    <property type="entry name" value="Chloramphenicol acetyltransferase-like domain"/>
    <property type="match status" value="4"/>
</dbReference>
<dbReference type="RefSeq" id="XP_045268663.1">
    <property type="nucleotide sequence ID" value="XM_045412657.1"/>
</dbReference>
<feature type="domain" description="Carrier" evidence="5">
    <location>
        <begin position="11"/>
        <end position="86"/>
    </location>
</feature>
<dbReference type="PROSITE" id="PS00455">
    <property type="entry name" value="AMP_BINDING"/>
    <property type="match status" value="2"/>
</dbReference>
<reference evidence="6" key="1">
    <citation type="journal article" date="2020" name="Phytopathology">
        <title>Genome sequence and comparative analysis of Colletotrichum gloeosporioides isolated from Liriodendron leaves.</title>
        <authorList>
            <person name="Fu F.F."/>
            <person name="Hao Z."/>
            <person name="Wang P."/>
            <person name="Lu Y."/>
            <person name="Xue L.J."/>
            <person name="Wei G."/>
            <person name="Tian Y."/>
            <person name="Baishi H."/>
            <person name="Xu H."/>
            <person name="Shi J."/>
            <person name="Cheng T."/>
            <person name="Wang G."/>
            <person name="Yi Y."/>
            <person name="Chen J."/>
        </authorList>
    </citation>
    <scope>NUCLEOTIDE SEQUENCE</scope>
    <source>
        <strain evidence="6">Lc1</strain>
    </source>
</reference>
<dbReference type="GO" id="GO:0016874">
    <property type="term" value="F:ligase activity"/>
    <property type="evidence" value="ECO:0007669"/>
    <property type="project" value="UniProtKB-KW"/>
</dbReference>
<feature type="region of interest" description="Disordered" evidence="4">
    <location>
        <begin position="84"/>
        <end position="103"/>
    </location>
</feature>
<evidence type="ECO:0000256" key="2">
    <source>
        <dbReference type="ARBA" id="ARBA00022553"/>
    </source>
</evidence>
<gene>
    <name evidence="6" type="ORF">GCG54_00012788</name>
</gene>
<protein>
    <submittedName>
        <fullName evidence="6">Nonribosomal peptide synthetase 8</fullName>
    </submittedName>
</protein>
<keyword evidence="2" id="KW-0597">Phosphoprotein</keyword>
<dbReference type="CDD" id="cd05918">
    <property type="entry name" value="A_NRPS_SidN3_like"/>
    <property type="match status" value="2"/>
</dbReference>
<dbReference type="InterPro" id="IPR042099">
    <property type="entry name" value="ANL_N_sf"/>
</dbReference>
<evidence type="ECO:0000313" key="7">
    <source>
        <dbReference type="Proteomes" id="UP000613401"/>
    </source>
</evidence>
<sequence length="3269" mass="362799">MNGAASSNGGEGAMQRLKALCSTVLSISVEDVDDGSSFVSLGGDSFRAVTLFQKCTEQGLAVRFQDLLHKPLVDVAAYAEKAAEGDEAGSSSRKGSDRDDTYPLMPSEYDFTKLFDELKAKYGVSPDDVEDIYPCSPMQENMYIGQKMSSKRLYRSRGLFEADSAFDFDKFKGAWNDIVQRHQTLRTVYIETADPTSGRLLDAVVLKNKPGQVKISHYDEESDVHRKFHDDAMDDGESGDDQHQIIIYASSKEQDHGRVFFQVDLNHLTVDGSSLMIIVEELVKGLRGVPSLGPATGYGKYIDHLRNQVDEDGALDYWIDYLDGAGPCYFPTMNDNMKGDGGSFEVLEMSLDTSLEQLRNFCRNFNATVSNTLQAVWALVLHTYTGDSNVCFGYLSSGRSLPILGVSEIVGPMMNLLVCRVRDMTSKSLSDLLGEIRHDFVHSLPHQCFSIGKVQRILGTNESKLFNTIMTSYYSPTLSNETSNMFKLVASHNASDFDIVLKVVYSDSDIRVRLAYSTGTLSPAMAKGVSHTFSAILKSLVEASEPDTSVRSTAAISPQGLRDITEWNNQNSFQELSPTCVHRLIEERARSQPALPAISAWDGEMTYQELDSAANHVASYITNLGIGPGSYVPLCFQKSRWYSVALLAVMKSGNAFVPLDLSNPPARIQEILKQLGISEDHGLIICSPQQASDLASSARNVLELDEEQLSAIASAKTAPPLPTVTPKDPAYVIFTSGSTGTPKGVVIEHGAYSYATRAHSKGIQIDPTSRVLQFASYGFDTSMEDHLTTFAQGACLCVPSEGARLSIPDLADFATKSKANWAHLTPSFAEMLSPSLMPTMKTMVLGGEAMSGNNVQTWANPGQTKLIQVYGPSECCVTSTIGAEMSAKGDPRNIGTPVPGCSAWVVRQEDPNILQAVGAVGELLMEGPILARGYLDSPELTAEAFVTGLTWAPQKRLYRTGDLVKYDSDGKLHFVGRRDGQVKLRGQRMELGEIEQQLVLEPSVQHCLALVPKAGPCAKRLVSFVTLAEASTTTHSAIMTLSTPIETLSGTWSEHISRIRDFLLDRIPPYMSPELWIILKSMPGNSSGKIDRKRLNKYLEHLTQDQYTSFLSRLQDENSERPGNDTELILRGIWSEVLNAPEEEIRWNSSFYYLGGDSISAMTVSSMARQKGLNVSAADVLRSRSIERLAKSTSRITQDNHKPITTSESAIEPAAGEPFPLSPIQQLHFQASPTGDSLDQQTMVVQVTKKVDQETLLSAFESLIEAHPMLRARFECHNGEWTQRTTNSDLHQNCRARFHSRDQLDYVVECISESKRSLNIASGPLLGIDFFESRRQTLLSITIHHLVVDTVSWRTLFRELENFLLFGGQTEAEATTFQSWCHAQKQHAADLQIDEVLPSVNKIPSTDLAFWRMEDKSNTFKSTVTHKISLTPELTKSLSSARGTSNFAALDIMIAAIGESFYETFGRSPAVFIEGHGRETFSHDMNPWETVGWFTTFLPVLVQHHDDSLATLNSVRELRANTPLSGLPYFMSRFLNSEGIDAFKHRHWPMEITLNYLGAFQQFERQASLFNRCDDGLQSRLSELRRQQRANSTRYSLISILAVMKDEQLSIEVEWNSQMNHQDQLKDWVSQLEQSFEQVTNRLATQDLPDSPIENLPPSVGLNSKRLMSVMSLAKSKLRLQPSQIEAIYPCSPIQDSLMLSQLKKPSNVYSQHFLFKLSGDDPIQPEKLYTAWKQVVAAHPILRTVFLEEDDGGFLQVVVKAVAPEIEILRLEDEEDLQELWEKQSTSRGPSPLSGKILHKLRIYSAKDGSVYCFLDKNHIITDGTTSRLLIRNFLDAYEGRPRTDACPYSNYIKYTSEQNMADITSYWTRYLDGATSCQFPKLSHAKITSGQHMEFARTSSAFPNTASLEKASRSLDVTLPIIFQTAWSVVLSTYLNSDDVVFGLLSHGRDAPIVGAQEIIGPMASIVPVRSHLTPTTKVSDAIKTMWEDGIAHMSRQTVSLARIQHSVKRTGDDMFNTILNFQKTSAASPSSSVTTELLYAHDTSEYDLAVCITQDQDHLEVTLEYPHHFLSETQAQRLLSVYITAVQTMIRDPDVSISELCLATDMDRDQLQEWNSVELETSKRCIHEMISETTLRQPAKPAISSWDGDLTYAQLDLLSTKLAAQLQAIGAKPDEVVVLCFEKSMWAVVSMLAVAKAGAAFVHIDPKGAPKRTEFVIKQTKARIGLASLEQYENFVSQVDTILIVNKPSVVGLPTPNVNDVVSASAEPFNTLYIIFTSGTTGTPKGVVIQHKSFCSAVVANRSWLQIRANSRVLQFTNYCFDASLEEIFTVLVAGGCICIPSEKERMTDIPGFVERKKVNWAAFTPSFLRTLDPHDLKSVKFITVHAEPMGQDLVARWADKIHMRPSYGPTECSVTSTVGLRFTPETDATNIGFPIGCRGWIVHPDNQEILMPVGAVGELLLDGPIVGKGYLNDDAKTDAAFIDPPSWAVQAESIFGSSPPERKMYKTGDLVRFAEDGSLLIQRRKDHSQVKIRGQRVELGEIQHHLNKLSGVIQHSMVFMPKVGLLKGRLVAVASLTALSAGLDTGNYGVQALKTVNKEALGDEGRKRVSQTLDDITSMLEKDLPHYMIPETWLIVQSLPVQLSLKLDRQRVTNWVEGLDKSVLQSVLELSQHVGAETRHGSEIEERVRKIWGEVLGMDPDAKLMMQDRIALDQSFFRLGGDSIYAMQVMRLCKAAGLHVTTQDVLANPTVKQLAVIATPKPVPDIIVTARPTMSRANTSAASPVATRTITSVSAPTTPREPFMPIMPTPPRSPEEPIHHSPFVKYLSARDGNVEAVVPCTPFQERMYRAFVKKPQKPYLFNSLVWLKGIDDGAAVNLNRLFQAWQQTVDRHAILRTVFIPDQAAGKVIQKVLKRHKADIATLSAMSEADAITQSQGHLNAIRMSLFKNNAPPLSVRILMTLDQQVYVHLVMGHIVIDHVSLDHVLADFASFYRGQTPAPATVTAGFGSYIQQLSQTRDIPASNQFWVNKLKDVKPYMVPSESMVNGSDHHSMGAVNFSLDITDEMRYFLREAGITLSNLLQFTWAMVLHVYTGHATICFGHLVSDRDIDLPHADDIVGPMLSLMIARAAVKDSTVLVDALRAFQEDSILSLRHKIFDLTEVERQLGCQKTGLFNTLVNYRKVKYSGGDADVSFKSVWKQDPHEQLLVLAFNEEPSKLDASLTYYESLFSKQTLNTLAEAYCRILQMLVGGRHRTVGDMKAVLNS</sequence>
<dbReference type="Gene3D" id="3.30.300.30">
    <property type="match status" value="2"/>
</dbReference>
<dbReference type="InterPro" id="IPR001242">
    <property type="entry name" value="Condensation_dom"/>
</dbReference>
<evidence type="ECO:0000256" key="1">
    <source>
        <dbReference type="ARBA" id="ARBA00022450"/>
    </source>
</evidence>
<dbReference type="PANTHER" id="PTHR45527:SF12">
    <property type="entry name" value="NONRIBOSOMAL PEPTIDE SYNTHETASE IVOA"/>
    <property type="match status" value="1"/>
</dbReference>
<reference evidence="6" key="2">
    <citation type="submission" date="2020-03" db="EMBL/GenBank/DDBJ databases">
        <authorList>
            <person name="Fu F.-F."/>
            <person name="Chen J."/>
        </authorList>
    </citation>
    <scope>NUCLEOTIDE SEQUENCE</scope>
    <source>
        <strain evidence="6">Lc1</strain>
    </source>
</reference>
<dbReference type="InterPro" id="IPR045851">
    <property type="entry name" value="AMP-bd_C_sf"/>
</dbReference>
<evidence type="ECO:0000256" key="4">
    <source>
        <dbReference type="SAM" id="MobiDB-lite"/>
    </source>
</evidence>
<dbReference type="Gene3D" id="1.10.1200.10">
    <property type="entry name" value="ACP-like"/>
    <property type="match status" value="3"/>
</dbReference>
<dbReference type="FunFam" id="3.30.300.30:FF:000015">
    <property type="entry name" value="Nonribosomal peptide synthase SidD"/>
    <property type="match status" value="2"/>
</dbReference>
<dbReference type="InterPro" id="IPR023213">
    <property type="entry name" value="CAT-like_dom_sf"/>
</dbReference>
<evidence type="ECO:0000313" key="6">
    <source>
        <dbReference type="EMBL" id="KAF3809504.1"/>
    </source>
</evidence>
<dbReference type="Gene3D" id="3.40.50.12780">
    <property type="entry name" value="N-terminal domain of ligase-like"/>
    <property type="match status" value="2"/>
</dbReference>
<dbReference type="SUPFAM" id="SSF56801">
    <property type="entry name" value="Acetyl-CoA synthetase-like"/>
    <property type="match status" value="2"/>
</dbReference>
<dbReference type="FunFam" id="3.30.559.30:FF:000002">
    <property type="entry name" value="Nonribosomal peptide synthase Pes1"/>
    <property type="match status" value="1"/>
</dbReference>